<evidence type="ECO:0000313" key="3">
    <source>
        <dbReference type="Proteomes" id="UP000193380"/>
    </source>
</evidence>
<feature type="transmembrane region" description="Helical" evidence="1">
    <location>
        <begin position="47"/>
        <end position="73"/>
    </location>
</feature>
<proteinExistence type="predicted"/>
<dbReference type="Proteomes" id="UP000193380">
    <property type="component" value="Unassembled WGS sequence"/>
</dbReference>
<evidence type="ECO:0000313" key="2">
    <source>
        <dbReference type="EMBL" id="CDQ68100.1"/>
    </source>
</evidence>
<gene>
    <name evidence="2" type="ORF">GSONMT00041005001</name>
</gene>
<protein>
    <submittedName>
        <fullName evidence="2">Uncharacterized protein</fullName>
    </submittedName>
</protein>
<dbReference type="PaxDb" id="8022-A0A060WU27"/>
<organism evidence="2 3">
    <name type="scientific">Oncorhynchus mykiss</name>
    <name type="common">Rainbow trout</name>
    <name type="synonym">Salmo gairdneri</name>
    <dbReference type="NCBI Taxonomy" id="8022"/>
    <lineage>
        <taxon>Eukaryota</taxon>
        <taxon>Metazoa</taxon>
        <taxon>Chordata</taxon>
        <taxon>Craniata</taxon>
        <taxon>Vertebrata</taxon>
        <taxon>Euteleostomi</taxon>
        <taxon>Actinopterygii</taxon>
        <taxon>Neopterygii</taxon>
        <taxon>Teleostei</taxon>
        <taxon>Protacanthopterygii</taxon>
        <taxon>Salmoniformes</taxon>
        <taxon>Salmonidae</taxon>
        <taxon>Salmoninae</taxon>
        <taxon>Oncorhynchus</taxon>
    </lineage>
</organism>
<reference evidence="2" key="1">
    <citation type="journal article" date="2014" name="Nat. Commun.">
        <title>The rainbow trout genome provides novel insights into evolution after whole-genome duplication in vertebrates.</title>
        <authorList>
            <person name="Berthelot C."/>
            <person name="Brunet F."/>
            <person name="Chalopin D."/>
            <person name="Juanchich A."/>
            <person name="Bernard M."/>
            <person name="Noel B."/>
            <person name="Bento P."/>
            <person name="Da Silva C."/>
            <person name="Labadie K."/>
            <person name="Alberti A."/>
            <person name="Aury J.M."/>
            <person name="Louis A."/>
            <person name="Dehais P."/>
            <person name="Bardou P."/>
            <person name="Montfort J."/>
            <person name="Klopp C."/>
            <person name="Cabau C."/>
            <person name="Gaspin C."/>
            <person name="Thorgaard G.H."/>
            <person name="Boussaha M."/>
            <person name="Quillet E."/>
            <person name="Guyomard R."/>
            <person name="Galiana D."/>
            <person name="Bobe J."/>
            <person name="Volff J.N."/>
            <person name="Genet C."/>
            <person name="Wincker P."/>
            <person name="Jaillon O."/>
            <person name="Roest Crollius H."/>
            <person name="Guiguen Y."/>
        </authorList>
    </citation>
    <scope>NUCLEOTIDE SEQUENCE [LARGE SCALE GENOMIC DNA]</scope>
</reference>
<evidence type="ECO:0000256" key="1">
    <source>
        <dbReference type="SAM" id="Phobius"/>
    </source>
</evidence>
<sequence length="110" mass="13038">MLFHFMIVSHLLLILHKKYSFISLCLKPEMWQKVAKFKGAEYFRKALYILYSISSTASLCNTCITSHFVYILISYVYTVLNTIYCILPMPLCTITHSYIFMYIFFILLHL</sequence>
<dbReference type="AlphaFoldDB" id="A0A060WU27"/>
<reference evidence="2" key="2">
    <citation type="submission" date="2014-03" db="EMBL/GenBank/DDBJ databases">
        <authorList>
            <person name="Genoscope - CEA"/>
        </authorList>
    </citation>
    <scope>NUCLEOTIDE SEQUENCE</scope>
</reference>
<keyword evidence="1" id="KW-0812">Transmembrane</keyword>
<dbReference type="EMBL" id="FR904611">
    <property type="protein sequence ID" value="CDQ68100.1"/>
    <property type="molecule type" value="Genomic_DNA"/>
</dbReference>
<accession>A0A060WU27</accession>
<name>A0A060WU27_ONCMY</name>
<keyword evidence="1" id="KW-0472">Membrane</keyword>
<keyword evidence="1" id="KW-1133">Transmembrane helix</keyword>
<feature type="transmembrane region" description="Helical" evidence="1">
    <location>
        <begin position="79"/>
        <end position="108"/>
    </location>
</feature>